<reference evidence="2 3" key="1">
    <citation type="submission" date="2021-01" db="EMBL/GenBank/DDBJ databases">
        <title>Genome sequencing of Joostella atrarenae M1-2 (= KCTC 23194).</title>
        <authorList>
            <person name="Zakaria M.R."/>
            <person name="Lam M.Q."/>
            <person name="Chong C.S."/>
        </authorList>
    </citation>
    <scope>NUCLEOTIDE SEQUENCE [LARGE SCALE GENOMIC DNA]</scope>
    <source>
        <strain evidence="2 3">M1-2</strain>
    </source>
</reference>
<accession>A0ABS9J5W3</accession>
<sequence length="95" mass="10739">MEFNIQQEESASKGRFYIEEGNKTLAEMTYSVAGTDKIIIDHTDVSETLRGQGVGHKLLAALVEYVRSRNIKVIPLCPFAKAQIEKNKEYHDILV</sequence>
<evidence type="ECO:0000313" key="2">
    <source>
        <dbReference type="EMBL" id="MCF8715831.1"/>
    </source>
</evidence>
<organism evidence="2 3">
    <name type="scientific">Joostella atrarenae</name>
    <dbReference type="NCBI Taxonomy" id="679257"/>
    <lineage>
        <taxon>Bacteria</taxon>
        <taxon>Pseudomonadati</taxon>
        <taxon>Bacteroidota</taxon>
        <taxon>Flavobacteriia</taxon>
        <taxon>Flavobacteriales</taxon>
        <taxon>Flavobacteriaceae</taxon>
        <taxon>Joostella</taxon>
    </lineage>
</organism>
<dbReference type="Pfam" id="PF14542">
    <property type="entry name" value="Acetyltransf_CG"/>
    <property type="match status" value="1"/>
</dbReference>
<dbReference type="Gene3D" id="3.40.630.30">
    <property type="match status" value="1"/>
</dbReference>
<protein>
    <submittedName>
        <fullName evidence="2">N-acetyltransferase</fullName>
    </submittedName>
</protein>
<gene>
    <name evidence="2" type="ORF">JM658_13430</name>
</gene>
<dbReference type="InterPro" id="IPR045057">
    <property type="entry name" value="Gcn5-rel_NAT"/>
</dbReference>
<dbReference type="PANTHER" id="PTHR31435">
    <property type="entry name" value="PROTEIN NATD1"/>
    <property type="match status" value="1"/>
</dbReference>
<evidence type="ECO:0000259" key="1">
    <source>
        <dbReference type="PROSITE" id="PS51729"/>
    </source>
</evidence>
<dbReference type="InterPro" id="IPR016181">
    <property type="entry name" value="Acyl_CoA_acyltransferase"/>
</dbReference>
<keyword evidence="3" id="KW-1185">Reference proteome</keyword>
<evidence type="ECO:0000313" key="3">
    <source>
        <dbReference type="Proteomes" id="UP000829517"/>
    </source>
</evidence>
<dbReference type="EMBL" id="JAETXX010000010">
    <property type="protein sequence ID" value="MCF8715831.1"/>
    <property type="molecule type" value="Genomic_DNA"/>
</dbReference>
<dbReference type="PROSITE" id="PS51729">
    <property type="entry name" value="GNAT_YJDJ"/>
    <property type="match status" value="1"/>
</dbReference>
<feature type="domain" description="N-acetyltransferase" evidence="1">
    <location>
        <begin position="8"/>
        <end position="95"/>
    </location>
</feature>
<proteinExistence type="predicted"/>
<dbReference type="PANTHER" id="PTHR31435:SF10">
    <property type="entry name" value="BSR4717 PROTEIN"/>
    <property type="match status" value="1"/>
</dbReference>
<dbReference type="SUPFAM" id="SSF55729">
    <property type="entry name" value="Acyl-CoA N-acyltransferases (Nat)"/>
    <property type="match status" value="1"/>
</dbReference>
<dbReference type="InterPro" id="IPR031165">
    <property type="entry name" value="GNAT_YJDJ"/>
</dbReference>
<dbReference type="RefSeq" id="WP_236959795.1">
    <property type="nucleotide sequence ID" value="NZ_JAETXX010000010.1"/>
</dbReference>
<dbReference type="CDD" id="cd04301">
    <property type="entry name" value="NAT_SF"/>
    <property type="match status" value="1"/>
</dbReference>
<dbReference type="Proteomes" id="UP000829517">
    <property type="component" value="Unassembled WGS sequence"/>
</dbReference>
<name>A0ABS9J5W3_9FLAO</name>
<comment type="caution">
    <text evidence="2">The sequence shown here is derived from an EMBL/GenBank/DDBJ whole genome shotgun (WGS) entry which is preliminary data.</text>
</comment>